<feature type="region of interest" description="Disordered" evidence="1">
    <location>
        <begin position="1"/>
        <end position="38"/>
    </location>
</feature>
<organism evidence="2">
    <name type="scientific">Cyprideis torosa</name>
    <dbReference type="NCBI Taxonomy" id="163714"/>
    <lineage>
        <taxon>Eukaryota</taxon>
        <taxon>Metazoa</taxon>
        <taxon>Ecdysozoa</taxon>
        <taxon>Arthropoda</taxon>
        <taxon>Crustacea</taxon>
        <taxon>Oligostraca</taxon>
        <taxon>Ostracoda</taxon>
        <taxon>Podocopa</taxon>
        <taxon>Podocopida</taxon>
        <taxon>Cytherocopina</taxon>
        <taxon>Cytheroidea</taxon>
        <taxon>Cytherideidae</taxon>
        <taxon>Cyprideis</taxon>
    </lineage>
</organism>
<sequence length="409" mass="44846">MEEDPKDVEDITPGDVQSSASEPNRSPPAMTGGTDCNGQWNPKCENAEPFCYMERDQEQLKTFDDGTRSKTDPFPTFRCACSETLPIIGQLPSMEVKILAQLGYVMYVRTVHCSMQLISDLQGQFFGYCLQAKHLTDSIAIIFEEQIMMYDLLDIFRYVCCCVPYSELKKNKTGSKAGQSRDYRCPDVGNGFLDRDSYPFLELNDMRSPFRPMLPSWKGRFKAGNKRVAAGQGKKKGKGGKGKNQGTVGSIYAPGNAPTGPAMIPGPQPLQPGMNGPGIMPPGQPMMMPTPVTSMMPQFIPVICAPPQVDPGSAQSQFPGLSAATSPSAPTKQQTFGAKEKKGANVVTGVQQGVVRPQPYGFYSYAAGADAEAQEGQKPTVDRQTFEVSAFREIVSFHRDLDFYFKIQE</sequence>
<protein>
    <submittedName>
        <fullName evidence="2">Uncharacterized protein</fullName>
    </submittedName>
</protein>
<feature type="region of interest" description="Disordered" evidence="1">
    <location>
        <begin position="310"/>
        <end position="340"/>
    </location>
</feature>
<accession>A0A7R8W1E8</accession>
<feature type="region of interest" description="Disordered" evidence="1">
    <location>
        <begin position="228"/>
        <end position="247"/>
    </location>
</feature>
<name>A0A7R8W1E8_9CRUS</name>
<feature type="compositionally biased region" description="Polar residues" evidence="1">
    <location>
        <begin position="15"/>
        <end position="24"/>
    </location>
</feature>
<gene>
    <name evidence="2" type="ORF">CTOB1V02_LOCUS1027</name>
</gene>
<evidence type="ECO:0000313" key="2">
    <source>
        <dbReference type="EMBL" id="CAD7223032.1"/>
    </source>
</evidence>
<proteinExistence type="predicted"/>
<feature type="compositionally biased region" description="Acidic residues" evidence="1">
    <location>
        <begin position="1"/>
        <end position="12"/>
    </location>
</feature>
<dbReference type="EMBL" id="OB660141">
    <property type="protein sequence ID" value="CAD7223032.1"/>
    <property type="molecule type" value="Genomic_DNA"/>
</dbReference>
<dbReference type="AlphaFoldDB" id="A0A7R8W1E8"/>
<reference evidence="2" key="1">
    <citation type="submission" date="2020-11" db="EMBL/GenBank/DDBJ databases">
        <authorList>
            <person name="Tran Van P."/>
        </authorList>
    </citation>
    <scope>NUCLEOTIDE SEQUENCE</scope>
</reference>
<feature type="compositionally biased region" description="Polar residues" evidence="1">
    <location>
        <begin position="313"/>
        <end position="336"/>
    </location>
</feature>
<evidence type="ECO:0000256" key="1">
    <source>
        <dbReference type="SAM" id="MobiDB-lite"/>
    </source>
</evidence>